<dbReference type="CDD" id="cd01188">
    <property type="entry name" value="INT_RitA_C_like"/>
    <property type="match status" value="1"/>
</dbReference>
<protein>
    <submittedName>
        <fullName evidence="7">Site-specific recombinase XerD</fullName>
    </submittedName>
</protein>
<evidence type="ECO:0000313" key="8">
    <source>
        <dbReference type="Proteomes" id="UP000253034"/>
    </source>
</evidence>
<feature type="domain" description="Tyr recombinase" evidence="5">
    <location>
        <begin position="211"/>
        <end position="399"/>
    </location>
</feature>
<dbReference type="Gene3D" id="1.10.443.10">
    <property type="entry name" value="Intergrase catalytic core"/>
    <property type="match status" value="1"/>
</dbReference>
<dbReference type="Gene3D" id="1.10.150.130">
    <property type="match status" value="1"/>
</dbReference>
<dbReference type="PROSITE" id="PS51898">
    <property type="entry name" value="TYR_RECOMBINASE"/>
    <property type="match status" value="1"/>
</dbReference>
<proteinExistence type="inferred from homology"/>
<comment type="caution">
    <text evidence="7">The sequence shown here is derived from an EMBL/GenBank/DDBJ whole genome shotgun (WGS) entry which is preliminary data.</text>
</comment>
<dbReference type="PANTHER" id="PTHR30349">
    <property type="entry name" value="PHAGE INTEGRASE-RELATED"/>
    <property type="match status" value="1"/>
</dbReference>
<dbReference type="InterPro" id="IPR050090">
    <property type="entry name" value="Tyrosine_recombinase_XerCD"/>
</dbReference>
<dbReference type="PROSITE" id="PS51900">
    <property type="entry name" value="CB"/>
    <property type="match status" value="1"/>
</dbReference>
<gene>
    <name evidence="7" type="ORF">DFR58_12464</name>
</gene>
<dbReference type="Pfam" id="PF00589">
    <property type="entry name" value="Phage_integrase"/>
    <property type="match status" value="1"/>
</dbReference>
<dbReference type="InterPro" id="IPR044068">
    <property type="entry name" value="CB"/>
</dbReference>
<evidence type="ECO:0000313" key="7">
    <source>
        <dbReference type="EMBL" id="RCX12114.1"/>
    </source>
</evidence>
<dbReference type="GO" id="GO:0015074">
    <property type="term" value="P:DNA integration"/>
    <property type="evidence" value="ECO:0007669"/>
    <property type="project" value="InterPro"/>
</dbReference>
<dbReference type="AlphaFoldDB" id="A0A369AXE9"/>
<dbReference type="InterPro" id="IPR013762">
    <property type="entry name" value="Integrase-like_cat_sf"/>
</dbReference>
<keyword evidence="2 4" id="KW-0238">DNA-binding</keyword>
<dbReference type="GO" id="GO:0003677">
    <property type="term" value="F:DNA binding"/>
    <property type="evidence" value="ECO:0007669"/>
    <property type="project" value="UniProtKB-UniRule"/>
</dbReference>
<dbReference type="RefSeq" id="WP_114299101.1">
    <property type="nucleotide sequence ID" value="NZ_QPJT01000024.1"/>
</dbReference>
<dbReference type="EMBL" id="QPJT01000024">
    <property type="protein sequence ID" value="RCX12114.1"/>
    <property type="molecule type" value="Genomic_DNA"/>
</dbReference>
<evidence type="ECO:0000256" key="4">
    <source>
        <dbReference type="PROSITE-ProRule" id="PRU01248"/>
    </source>
</evidence>
<keyword evidence="3" id="KW-0233">DNA recombination</keyword>
<dbReference type="InterPro" id="IPR002104">
    <property type="entry name" value="Integrase_catalytic"/>
</dbReference>
<sequence>MVTDFEELVALCDEELCHREYTTKYYERIKQNWDSLRKWMRSNHLNDFDEATGNRYCDEAFGTHLMPARSPASFREKLRSVRMLISYQKNGDFEFRCPSIEYIFDGLVGKVSQEYLEFCRNELLLAEKTIENKRLYLYDFCKFLNSKNITLNDLCIEETEAFFISMNYTLASRHNAARNLGLFLQYAYDNRYSQKDTSVYILPDNYKKDCKLPTTYEEDEIKEVLISVERVSSIGKRDYLILLLATEYGLRAKDITKLCFDDIDWDSNIIRINQHKTDFPVEFPLLASIGNAIIDYLKYGRPLSDAPQIIVSAENANKGKPLSSPTIHSVVTKYMKRAGIKNWQNKKHGPHAMRHSLATNLLKKNISMPIISTVMGHQRTETTSVYISVDYARLKQCVLPMPAMHSPFYNKEGNHGKI</sequence>
<organism evidence="7 8">
    <name type="scientific">Anaerobacterium chartisolvens</name>
    <dbReference type="NCBI Taxonomy" id="1297424"/>
    <lineage>
        <taxon>Bacteria</taxon>
        <taxon>Bacillati</taxon>
        <taxon>Bacillota</taxon>
        <taxon>Clostridia</taxon>
        <taxon>Eubacteriales</taxon>
        <taxon>Oscillospiraceae</taxon>
        <taxon>Anaerobacterium</taxon>
    </lineage>
</organism>
<feature type="domain" description="Core-binding (CB)" evidence="6">
    <location>
        <begin position="106"/>
        <end position="188"/>
    </location>
</feature>
<reference evidence="7 8" key="1">
    <citation type="submission" date="2018-07" db="EMBL/GenBank/DDBJ databases">
        <title>Genomic Encyclopedia of Type Strains, Phase IV (KMG-IV): sequencing the most valuable type-strain genomes for metagenomic binning, comparative biology and taxonomic classification.</title>
        <authorList>
            <person name="Goeker M."/>
        </authorList>
    </citation>
    <scope>NUCLEOTIDE SEQUENCE [LARGE SCALE GENOMIC DNA]</scope>
    <source>
        <strain evidence="7 8">DSM 27016</strain>
    </source>
</reference>
<dbReference type="PANTHER" id="PTHR30349:SF41">
    <property type="entry name" value="INTEGRASE_RECOMBINASE PROTEIN MJ0367-RELATED"/>
    <property type="match status" value="1"/>
</dbReference>
<evidence type="ECO:0000256" key="1">
    <source>
        <dbReference type="ARBA" id="ARBA00008857"/>
    </source>
</evidence>
<dbReference type="InterPro" id="IPR011010">
    <property type="entry name" value="DNA_brk_join_enz"/>
</dbReference>
<evidence type="ECO:0000259" key="5">
    <source>
        <dbReference type="PROSITE" id="PS51898"/>
    </source>
</evidence>
<keyword evidence="8" id="KW-1185">Reference proteome</keyword>
<evidence type="ECO:0000256" key="2">
    <source>
        <dbReference type="ARBA" id="ARBA00023125"/>
    </source>
</evidence>
<name>A0A369AXE9_9FIRM</name>
<dbReference type="Proteomes" id="UP000253034">
    <property type="component" value="Unassembled WGS sequence"/>
</dbReference>
<accession>A0A369AXE9</accession>
<evidence type="ECO:0000259" key="6">
    <source>
        <dbReference type="PROSITE" id="PS51900"/>
    </source>
</evidence>
<dbReference type="OrthoDB" id="9785687at2"/>
<evidence type="ECO:0000256" key="3">
    <source>
        <dbReference type="ARBA" id="ARBA00023172"/>
    </source>
</evidence>
<comment type="similarity">
    <text evidence="1">Belongs to the 'phage' integrase family.</text>
</comment>
<dbReference type="InterPro" id="IPR010998">
    <property type="entry name" value="Integrase_recombinase_N"/>
</dbReference>
<dbReference type="SUPFAM" id="SSF56349">
    <property type="entry name" value="DNA breaking-rejoining enzymes"/>
    <property type="match status" value="1"/>
</dbReference>
<dbReference type="GO" id="GO:0006310">
    <property type="term" value="P:DNA recombination"/>
    <property type="evidence" value="ECO:0007669"/>
    <property type="project" value="UniProtKB-KW"/>
</dbReference>